<dbReference type="Gene3D" id="3.40.50.2000">
    <property type="entry name" value="Glycogen Phosphorylase B"/>
    <property type="match status" value="1"/>
</dbReference>
<comment type="caution">
    <text evidence="2">The sequence shown here is derived from an EMBL/GenBank/DDBJ whole genome shotgun (WGS) entry which is preliminary data.</text>
</comment>
<dbReference type="GO" id="GO:0008194">
    <property type="term" value="F:UDP-glycosyltransferase activity"/>
    <property type="evidence" value="ECO:0007669"/>
    <property type="project" value="InterPro"/>
</dbReference>
<dbReference type="Proteomes" id="UP001188597">
    <property type="component" value="Unassembled WGS sequence"/>
</dbReference>
<dbReference type="Pfam" id="PF00201">
    <property type="entry name" value="UDPGT"/>
    <property type="match status" value="1"/>
</dbReference>
<organism evidence="2 3">
    <name type="scientific">Escallonia herrerae</name>
    <dbReference type="NCBI Taxonomy" id="1293975"/>
    <lineage>
        <taxon>Eukaryota</taxon>
        <taxon>Viridiplantae</taxon>
        <taxon>Streptophyta</taxon>
        <taxon>Embryophyta</taxon>
        <taxon>Tracheophyta</taxon>
        <taxon>Spermatophyta</taxon>
        <taxon>Magnoliopsida</taxon>
        <taxon>eudicotyledons</taxon>
        <taxon>Gunneridae</taxon>
        <taxon>Pentapetalae</taxon>
        <taxon>asterids</taxon>
        <taxon>campanulids</taxon>
        <taxon>Escalloniales</taxon>
        <taxon>Escalloniaceae</taxon>
        <taxon>Escallonia</taxon>
    </lineage>
</organism>
<gene>
    <name evidence="2" type="ORF">RJ639_010291</name>
</gene>
<evidence type="ECO:0000313" key="2">
    <source>
        <dbReference type="EMBL" id="KAK3014112.1"/>
    </source>
</evidence>
<protein>
    <submittedName>
        <fullName evidence="2">Uncharacterized protein</fullName>
    </submittedName>
</protein>
<dbReference type="InterPro" id="IPR002213">
    <property type="entry name" value="UDP_glucos_trans"/>
</dbReference>
<reference evidence="2" key="1">
    <citation type="submission" date="2022-12" db="EMBL/GenBank/DDBJ databases">
        <title>Draft genome assemblies for two species of Escallonia (Escalloniales).</title>
        <authorList>
            <person name="Chanderbali A."/>
            <person name="Dervinis C."/>
            <person name="Anghel I."/>
            <person name="Soltis D."/>
            <person name="Soltis P."/>
            <person name="Zapata F."/>
        </authorList>
    </citation>
    <scope>NUCLEOTIDE SEQUENCE</scope>
    <source>
        <strain evidence="2">UCBG64.0493</strain>
        <tissue evidence="2">Leaf</tissue>
    </source>
</reference>
<dbReference type="SUPFAM" id="SSF53756">
    <property type="entry name" value="UDP-Glycosyltransferase/glycogen phosphorylase"/>
    <property type="match status" value="1"/>
</dbReference>
<dbReference type="PANTHER" id="PTHR48044:SF29">
    <property type="entry name" value="GLYCOSYLTRANSFERASE"/>
    <property type="match status" value="1"/>
</dbReference>
<keyword evidence="1" id="KW-0808">Transferase</keyword>
<accession>A0AA88VSB4</accession>
<dbReference type="GO" id="GO:1901135">
    <property type="term" value="P:carbohydrate derivative metabolic process"/>
    <property type="evidence" value="ECO:0007669"/>
    <property type="project" value="UniProtKB-ARBA"/>
</dbReference>
<sequence>MMVEGSATQAMILGHSSIGAFVSHCGWNSVIEGLKFGIPIIAMPVQHDQPINARLLEEVGVRVEAVRDKNGRLQREKVASVIKQVVVVEKEGEVVRKKARELSDNIRLKGDEEIDVVVEELELLCREKKCQK</sequence>
<proteinExistence type="predicted"/>
<evidence type="ECO:0000256" key="1">
    <source>
        <dbReference type="ARBA" id="ARBA00022679"/>
    </source>
</evidence>
<keyword evidence="3" id="KW-1185">Reference proteome</keyword>
<name>A0AA88VSB4_9ASTE</name>
<dbReference type="EMBL" id="JAVXUP010001245">
    <property type="protein sequence ID" value="KAK3014112.1"/>
    <property type="molecule type" value="Genomic_DNA"/>
</dbReference>
<dbReference type="AlphaFoldDB" id="A0AA88VSB4"/>
<evidence type="ECO:0000313" key="3">
    <source>
        <dbReference type="Proteomes" id="UP001188597"/>
    </source>
</evidence>
<dbReference type="PANTHER" id="PTHR48044">
    <property type="entry name" value="GLYCOSYLTRANSFERASE"/>
    <property type="match status" value="1"/>
</dbReference>